<gene>
    <name evidence="2" type="ORF">TK11N_08580</name>
    <name evidence="3" type="ORF">TK2N_09280</name>
</gene>
<name>A0AAN4UBR1_9ENTE</name>
<dbReference type="EMBL" id="BKBQ01000011">
    <property type="protein sequence ID" value="GEQ54084.1"/>
    <property type="molecule type" value="Genomic_DNA"/>
</dbReference>
<reference evidence="3" key="2">
    <citation type="journal article" date="2020" name="Int. Dairy J.">
        <title>Lactic acid bacterial diversity in Brie cheese focusing on salt concentration and pH of isolation medium and characterisation of halophilic and alkaliphilic lactic acid bacterial isolates.</title>
        <authorList>
            <person name="Unno R."/>
            <person name="Matsutani M."/>
            <person name="Suzuki T."/>
            <person name="Kodama K."/>
            <person name="Matsushita H."/>
            <person name="Yamasato K."/>
            <person name="Koizumi Y."/>
            <person name="Ishikawa M."/>
        </authorList>
    </citation>
    <scope>NUCLEOTIDE SEQUENCE</scope>
    <source>
        <strain evidence="3">7C1</strain>
        <strain evidence="2">8C4</strain>
    </source>
</reference>
<dbReference type="AlphaFoldDB" id="A0AAN4UBR1"/>
<dbReference type="RefSeq" id="WP_124005301.1">
    <property type="nucleotide sequence ID" value="NZ_BJYN01000004.1"/>
</dbReference>
<organism evidence="3 4">
    <name type="scientific">Tetragenococcus koreensis</name>
    <dbReference type="NCBI Taxonomy" id="290335"/>
    <lineage>
        <taxon>Bacteria</taxon>
        <taxon>Bacillati</taxon>
        <taxon>Bacillota</taxon>
        <taxon>Bacilli</taxon>
        <taxon>Lactobacillales</taxon>
        <taxon>Enterococcaceae</taxon>
        <taxon>Tetragenococcus</taxon>
    </lineage>
</organism>
<dbReference type="SUPFAM" id="SSF52799">
    <property type="entry name" value="(Phosphotyrosine protein) phosphatases II"/>
    <property type="match status" value="1"/>
</dbReference>
<evidence type="ECO:0000313" key="2">
    <source>
        <dbReference type="EMBL" id="GEQ49006.1"/>
    </source>
</evidence>
<sequence>MKNRYKVEQTKENYFHFYLPISAEEQEIKVFLMKNLHDTQPEFLLSTEKENFDIELKELSYRPYFLIKTNDSQYITAERTLPVEGMNNFRDMGGYETQSGETVKWGKLYRSDHIYNATENGIAYLQTLNIHTILDYRSNVETKKYPNKRIGDQVKTYQIDPSAHAAELAAQFQSSKEDEDANLINEIIEQKEKGTLVDHSNVVLTQYRTFVNKKESKEAFSKMLHVVADPNAPAVVQHCRGGKDRTGFGSMLVLGTLGVKKEDLVEDYLLTAKNRIERNRAKMEGYKKLTSDPVVLDQLYSFIDTKPEFIEESIDTIIGQYGTIENYAKEELQLTEQMVQQMKKMYLE</sequence>
<dbReference type="Gene3D" id="3.90.190.10">
    <property type="entry name" value="Protein tyrosine phosphatase superfamily"/>
    <property type="match status" value="1"/>
</dbReference>
<dbReference type="Proteomes" id="UP000886597">
    <property type="component" value="Unassembled WGS sequence"/>
</dbReference>
<dbReference type="GO" id="GO:0004721">
    <property type="term" value="F:phosphoprotein phosphatase activity"/>
    <property type="evidence" value="ECO:0007669"/>
    <property type="project" value="InterPro"/>
</dbReference>
<dbReference type="PANTHER" id="PTHR31126:SF1">
    <property type="entry name" value="TYROSINE SPECIFIC PROTEIN PHOSPHATASES DOMAIN-CONTAINING PROTEIN"/>
    <property type="match status" value="1"/>
</dbReference>
<dbReference type="InterPro" id="IPR026893">
    <property type="entry name" value="Tyr/Ser_Pase_IphP-type"/>
</dbReference>
<dbReference type="Proteomes" id="UP000886607">
    <property type="component" value="Unassembled WGS sequence"/>
</dbReference>
<evidence type="ECO:0000313" key="5">
    <source>
        <dbReference type="Proteomes" id="UP000886607"/>
    </source>
</evidence>
<dbReference type="EMBL" id="BKBO01000010">
    <property type="protein sequence ID" value="GEQ49006.1"/>
    <property type="molecule type" value="Genomic_DNA"/>
</dbReference>
<keyword evidence="5" id="KW-1185">Reference proteome</keyword>
<dbReference type="GeneID" id="69984695"/>
<accession>A0AAN4UBR1</accession>
<comment type="similarity">
    <text evidence="1">Belongs to the protein-tyrosine phosphatase family.</text>
</comment>
<evidence type="ECO:0000256" key="1">
    <source>
        <dbReference type="ARBA" id="ARBA00009580"/>
    </source>
</evidence>
<dbReference type="Pfam" id="PF13350">
    <property type="entry name" value="Y_phosphatase3"/>
    <property type="match status" value="1"/>
</dbReference>
<dbReference type="InterPro" id="IPR029021">
    <property type="entry name" value="Prot-tyrosine_phosphatase-like"/>
</dbReference>
<proteinExistence type="inferred from homology"/>
<evidence type="ECO:0000313" key="4">
    <source>
        <dbReference type="Proteomes" id="UP000886597"/>
    </source>
</evidence>
<dbReference type="PANTHER" id="PTHR31126">
    <property type="entry name" value="TYROSINE-PROTEIN PHOSPHATASE"/>
    <property type="match status" value="1"/>
</dbReference>
<reference evidence="3" key="1">
    <citation type="submission" date="2019-08" db="EMBL/GenBank/DDBJ databases">
        <authorList>
            <person name="Ishikawa M."/>
            <person name="Suzuki T."/>
            <person name="Matsutani M."/>
        </authorList>
    </citation>
    <scope>NUCLEOTIDE SEQUENCE</scope>
    <source>
        <strain evidence="3">7C1</strain>
        <strain evidence="2">8C4</strain>
    </source>
</reference>
<protein>
    <submittedName>
        <fullName evidence="3">Protein tyrosine phosphatase</fullName>
    </submittedName>
</protein>
<dbReference type="KEGG" id="tkr:C7K43_01920"/>
<comment type="caution">
    <text evidence="3">The sequence shown here is derived from an EMBL/GenBank/DDBJ whole genome shotgun (WGS) entry which is preliminary data.</text>
</comment>
<evidence type="ECO:0000313" key="3">
    <source>
        <dbReference type="EMBL" id="GEQ54084.1"/>
    </source>
</evidence>